<evidence type="ECO:0000313" key="1">
    <source>
        <dbReference type="EMBL" id="KKM73159.1"/>
    </source>
</evidence>
<feature type="non-terminal residue" evidence="1">
    <location>
        <position position="1"/>
    </location>
</feature>
<dbReference type="EMBL" id="LAZR01009347">
    <property type="protein sequence ID" value="KKM73159.1"/>
    <property type="molecule type" value="Genomic_DNA"/>
</dbReference>
<reference evidence="1" key="1">
    <citation type="journal article" date="2015" name="Nature">
        <title>Complex archaea that bridge the gap between prokaryotes and eukaryotes.</title>
        <authorList>
            <person name="Spang A."/>
            <person name="Saw J.H."/>
            <person name="Jorgensen S.L."/>
            <person name="Zaremba-Niedzwiedzka K."/>
            <person name="Martijn J."/>
            <person name="Lind A.E."/>
            <person name="van Eijk R."/>
            <person name="Schleper C."/>
            <person name="Guy L."/>
            <person name="Ettema T.J."/>
        </authorList>
    </citation>
    <scope>NUCLEOTIDE SEQUENCE</scope>
</reference>
<accession>A0A0F9JTK2</accession>
<name>A0A0F9JTK2_9ZZZZ</name>
<comment type="caution">
    <text evidence="1">The sequence shown here is derived from an EMBL/GenBank/DDBJ whole genome shotgun (WGS) entry which is preliminary data.</text>
</comment>
<dbReference type="AlphaFoldDB" id="A0A0F9JTK2"/>
<gene>
    <name evidence="1" type="ORF">LCGC14_1413220</name>
</gene>
<protein>
    <submittedName>
        <fullName evidence="1">Uncharacterized protein</fullName>
    </submittedName>
</protein>
<organism evidence="1">
    <name type="scientific">marine sediment metagenome</name>
    <dbReference type="NCBI Taxonomy" id="412755"/>
    <lineage>
        <taxon>unclassified sequences</taxon>
        <taxon>metagenomes</taxon>
        <taxon>ecological metagenomes</taxon>
    </lineage>
</organism>
<sequence length="90" mass="9326">SGIMKESKITGTETAPLDGVPVMLVAPKAGHNYRIRCIAAGGTDEVGGGFTFSATPYKAETTDVTLDNAKGTIALEVLVGDTVVEVTWGR</sequence>
<proteinExistence type="predicted"/>